<dbReference type="eggNOG" id="COG1775">
    <property type="taxonomic scope" value="Bacteria"/>
</dbReference>
<evidence type="ECO:0000313" key="4">
    <source>
        <dbReference type="EMBL" id="ACL70358.1"/>
    </source>
</evidence>
<proteinExistence type="inferred from homology"/>
<keyword evidence="3" id="KW-0411">Iron-sulfur</keyword>
<dbReference type="Gene3D" id="3.40.50.11900">
    <property type="match status" value="1"/>
</dbReference>
<dbReference type="InterPro" id="IPR010327">
    <property type="entry name" value="FldB/FldC_alpha/beta"/>
</dbReference>
<evidence type="ECO:0000256" key="3">
    <source>
        <dbReference type="ARBA" id="ARBA00023014"/>
    </source>
</evidence>
<dbReference type="HOGENOM" id="CLU_053697_0_0_9"/>
<dbReference type="OrthoDB" id="9810278at2"/>
<protein>
    <submittedName>
        <fullName evidence="4">2-hydroxyglutaryl-CoA dehydratase D-component</fullName>
    </submittedName>
</protein>
<keyword evidence="3" id="KW-0479">Metal-binding</keyword>
<dbReference type="GO" id="GO:0051536">
    <property type="term" value="F:iron-sulfur cluster binding"/>
    <property type="evidence" value="ECO:0007669"/>
    <property type="project" value="UniProtKB-KW"/>
</dbReference>
<evidence type="ECO:0000313" key="5">
    <source>
        <dbReference type="Proteomes" id="UP000000719"/>
    </source>
</evidence>
<dbReference type="KEGG" id="hor:Hore_16090"/>
<reference evidence="4 5" key="1">
    <citation type="journal article" date="2009" name="PLoS ONE">
        <title>Genome analysis of the anaerobic thermohalophilic bacterium Halothermothrix orenii.</title>
        <authorList>
            <person name="Mavromatis K."/>
            <person name="Ivanova N."/>
            <person name="Anderson I."/>
            <person name="Lykidis A."/>
            <person name="Hooper S.D."/>
            <person name="Sun H."/>
            <person name="Kunin V."/>
            <person name="Lapidus A."/>
            <person name="Hugenholtz P."/>
            <person name="Patel B."/>
            <person name="Kyrpides N.C."/>
        </authorList>
    </citation>
    <scope>NUCLEOTIDE SEQUENCE [LARGE SCALE GENOMIC DNA]</scope>
    <source>
        <strain evidence="5">H 168 / OCM 544 / DSM 9562</strain>
    </source>
</reference>
<evidence type="ECO:0000256" key="1">
    <source>
        <dbReference type="ARBA" id="ARBA00001966"/>
    </source>
</evidence>
<dbReference type="Gene3D" id="3.40.50.11890">
    <property type="match status" value="1"/>
</dbReference>
<dbReference type="RefSeq" id="WP_012636541.1">
    <property type="nucleotide sequence ID" value="NC_011899.1"/>
</dbReference>
<dbReference type="GO" id="GO:0016836">
    <property type="term" value="F:hydro-lyase activity"/>
    <property type="evidence" value="ECO:0007669"/>
    <property type="project" value="UniProtKB-ARBA"/>
</dbReference>
<gene>
    <name evidence="4" type="ordered locus">Hore_16090</name>
</gene>
<dbReference type="Proteomes" id="UP000000719">
    <property type="component" value="Chromosome"/>
</dbReference>
<dbReference type="EMBL" id="CP001098">
    <property type="protein sequence ID" value="ACL70358.1"/>
    <property type="molecule type" value="Genomic_DNA"/>
</dbReference>
<evidence type="ECO:0000256" key="2">
    <source>
        <dbReference type="ARBA" id="ARBA00005806"/>
    </source>
</evidence>
<keyword evidence="3" id="KW-0408">Iron</keyword>
<dbReference type="AlphaFoldDB" id="B8CYI9"/>
<dbReference type="Pfam" id="PF06050">
    <property type="entry name" value="HGD-D"/>
    <property type="match status" value="1"/>
</dbReference>
<keyword evidence="5" id="KW-1185">Reference proteome</keyword>
<sequence length="355" mass="40022">MKPITESLFENNNNAGGKIYTNCSYAPPEVFAAAGYSLIRSWPGDVSQNFPDLLPTDFCPYSKAFLADNLSEESFKIVTTSCDAMRRIKDILGPEALLLEVPRVKKNSRVDFYYKQLRKIIEKLGIDPESNIYRSNLVTEIKKYNYWRQQLQALMKEIINSPHYSIMALVKAVFKYTSQDFKGLKSFIGSSGMKPLGKSGTGGIEKKDELNPRLLIISTCLLDGSIASLVEEIGFKVVGLDSCLGERSFNVHVSEKGDPLKSLARSYLYKPTCPRTMDMTARLEEVKKLVEDREPDGLIYFVPKFCDQASYDFRLIKDCANDYGIRVLFLDGEYGSGESGQVRTRVAAFRESFIL</sequence>
<name>B8CYI9_HALOH</name>
<organism evidence="4 5">
    <name type="scientific">Halothermothrix orenii (strain H 168 / OCM 544 / DSM 9562)</name>
    <dbReference type="NCBI Taxonomy" id="373903"/>
    <lineage>
        <taxon>Bacteria</taxon>
        <taxon>Bacillati</taxon>
        <taxon>Bacillota</taxon>
        <taxon>Clostridia</taxon>
        <taxon>Halanaerobiales</taxon>
        <taxon>Halothermotrichaceae</taxon>
        <taxon>Halothermothrix</taxon>
    </lineage>
</organism>
<comment type="similarity">
    <text evidence="2">Belongs to the FldB/FldC dehydratase alpha/beta subunit family.</text>
</comment>
<dbReference type="PANTHER" id="PTHR30548">
    <property type="entry name" value="2-HYDROXYGLUTARYL-COA DEHYDRATASE, D-COMPONENT-RELATED"/>
    <property type="match status" value="1"/>
</dbReference>
<accession>B8CYI9</accession>
<comment type="cofactor">
    <cofactor evidence="1">
        <name>[4Fe-4S] cluster</name>
        <dbReference type="ChEBI" id="CHEBI:49883"/>
    </cofactor>
</comment>
<dbReference type="STRING" id="373903.Hore_16090"/>
<dbReference type="PANTHER" id="PTHR30548:SF1">
    <property type="entry name" value="DEHYDRATASE SUBUNIT MJ0007-RELATED"/>
    <property type="match status" value="1"/>
</dbReference>